<protein>
    <submittedName>
        <fullName evidence="1">Uncharacterized protein</fullName>
    </submittedName>
</protein>
<proteinExistence type="predicted"/>
<accession>A0A2P2QW86</accession>
<dbReference type="AlphaFoldDB" id="A0A2P2QW86"/>
<evidence type="ECO:0000313" key="1">
    <source>
        <dbReference type="EMBL" id="MBX71131.1"/>
    </source>
</evidence>
<organism evidence="1">
    <name type="scientific">Rhizophora mucronata</name>
    <name type="common">Asiatic mangrove</name>
    <dbReference type="NCBI Taxonomy" id="61149"/>
    <lineage>
        <taxon>Eukaryota</taxon>
        <taxon>Viridiplantae</taxon>
        <taxon>Streptophyta</taxon>
        <taxon>Embryophyta</taxon>
        <taxon>Tracheophyta</taxon>
        <taxon>Spermatophyta</taxon>
        <taxon>Magnoliopsida</taxon>
        <taxon>eudicotyledons</taxon>
        <taxon>Gunneridae</taxon>
        <taxon>Pentapetalae</taxon>
        <taxon>rosids</taxon>
        <taxon>fabids</taxon>
        <taxon>Malpighiales</taxon>
        <taxon>Rhizophoraceae</taxon>
        <taxon>Rhizophora</taxon>
    </lineage>
</organism>
<name>A0A2P2QW86_RHIMU</name>
<dbReference type="EMBL" id="GGEC01090647">
    <property type="protein sequence ID" value="MBX71131.1"/>
    <property type="molecule type" value="Transcribed_RNA"/>
</dbReference>
<reference evidence="1" key="1">
    <citation type="submission" date="2018-02" db="EMBL/GenBank/DDBJ databases">
        <title>Rhizophora mucronata_Transcriptome.</title>
        <authorList>
            <person name="Meera S.P."/>
            <person name="Sreeshan A."/>
            <person name="Augustine A."/>
        </authorList>
    </citation>
    <scope>NUCLEOTIDE SEQUENCE</scope>
    <source>
        <tissue evidence="1">Leaf</tissue>
    </source>
</reference>
<sequence length="16" mass="2098">MWPRRKHCEIDLTQRE</sequence>